<dbReference type="GO" id="GO:0004177">
    <property type="term" value="F:aminopeptidase activity"/>
    <property type="evidence" value="ECO:0007669"/>
    <property type="project" value="UniProtKB-KW"/>
</dbReference>
<dbReference type="PANTHER" id="PTHR42916:SF1">
    <property type="entry name" value="PROTEIN PHYLLO, CHLOROPLASTIC"/>
    <property type="match status" value="1"/>
</dbReference>
<evidence type="ECO:0000256" key="1">
    <source>
        <dbReference type="ARBA" id="ARBA00023239"/>
    </source>
</evidence>
<reference key="1">
    <citation type="journal article" date="2011" name="Mol. Biol. Evol.">
        <title>Unity in variety -- the pan-genome of the Chlamydiae.</title>
        <authorList>
            <person name="Collingro A."/>
            <person name="Tischler P."/>
            <person name="Weinmaier T."/>
            <person name="Penz T."/>
            <person name="Heinz E."/>
            <person name="Brunham R.C."/>
            <person name="Read T.D."/>
            <person name="Bavoil P.M."/>
            <person name="Sachse K."/>
            <person name="Kahane S."/>
            <person name="Friedman M.G."/>
            <person name="Rattei T."/>
            <person name="Myers G.S.A."/>
            <person name="Horn M."/>
        </authorList>
    </citation>
    <scope>NUCLEOTIDE SEQUENCE</scope>
    <source>
        <strain>Z</strain>
    </source>
</reference>
<dbReference type="EMBL" id="FR872582">
    <property type="protein sequence ID" value="CCB89301.1"/>
    <property type="molecule type" value="Genomic_DNA"/>
</dbReference>
<dbReference type="PRINTS" id="PR00111">
    <property type="entry name" value="ABHYDROLASE"/>
</dbReference>
<dbReference type="PANTHER" id="PTHR42916">
    <property type="entry name" value="2-SUCCINYL-5-ENOLPYRUVYL-6-HYDROXY-3-CYCLOHEXENE-1-CARBOXYLATE SYNTHASE"/>
    <property type="match status" value="1"/>
</dbReference>
<evidence type="ECO:0000313" key="3">
    <source>
        <dbReference type="EMBL" id="CCB89301.1"/>
    </source>
</evidence>
<dbReference type="GO" id="GO:0016829">
    <property type="term" value="F:lyase activity"/>
    <property type="evidence" value="ECO:0007669"/>
    <property type="project" value="UniProtKB-KW"/>
</dbReference>
<dbReference type="Gene3D" id="3.40.50.1820">
    <property type="entry name" value="alpha/beta hydrolase"/>
    <property type="match status" value="1"/>
</dbReference>
<name>F8L8Z5_SIMNZ</name>
<dbReference type="InterPro" id="IPR029058">
    <property type="entry name" value="AB_hydrolase_fold"/>
</dbReference>
<dbReference type="KEGG" id="sng:SNE_A14240"/>
<proteinExistence type="predicted"/>
<evidence type="ECO:0000259" key="2">
    <source>
        <dbReference type="Pfam" id="PF12697"/>
    </source>
</evidence>
<dbReference type="InterPro" id="IPR000073">
    <property type="entry name" value="AB_hydrolase_1"/>
</dbReference>
<dbReference type="SUPFAM" id="SSF53474">
    <property type="entry name" value="alpha/beta-Hydrolases"/>
    <property type="match status" value="1"/>
</dbReference>
<gene>
    <name evidence="3" type="ordered locus">SNE_A14240</name>
</gene>
<dbReference type="HOGENOM" id="CLU_020336_50_4_0"/>
<reference evidence="3 4" key="2">
    <citation type="journal article" date="2011" name="Mol. Biol. Evol.">
        <title>Unity in variety--the pan-genome of the Chlamydiae.</title>
        <authorList>
            <person name="Collingro A."/>
            <person name="Tischler P."/>
            <person name="Weinmaier T."/>
            <person name="Penz T."/>
            <person name="Heinz E."/>
            <person name="Brunham R.C."/>
            <person name="Read T.D."/>
            <person name="Bavoil P.M."/>
            <person name="Sachse K."/>
            <person name="Kahane S."/>
            <person name="Friedman M.G."/>
            <person name="Rattei T."/>
            <person name="Myers G.S."/>
            <person name="Horn M."/>
        </authorList>
    </citation>
    <scope>NUCLEOTIDE SEQUENCE [LARGE SCALE GENOMIC DNA]</scope>
    <source>
        <strain evidence="4">ATCC VR-1471 / Z</strain>
    </source>
</reference>
<dbReference type="EC" id="3.4.11.5" evidence="3"/>
<dbReference type="Pfam" id="PF12697">
    <property type="entry name" value="Abhydrolase_6"/>
    <property type="match status" value="1"/>
</dbReference>
<keyword evidence="3" id="KW-0378">Hydrolase</keyword>
<dbReference type="AlphaFoldDB" id="F8L8Z5"/>
<dbReference type="eggNOG" id="COG2267">
    <property type="taxonomic scope" value="Bacteria"/>
</dbReference>
<evidence type="ECO:0000313" key="4">
    <source>
        <dbReference type="Proteomes" id="UP000000496"/>
    </source>
</evidence>
<keyword evidence="4" id="KW-1185">Reference proteome</keyword>
<keyword evidence="1" id="KW-0456">Lyase</keyword>
<dbReference type="Proteomes" id="UP000000496">
    <property type="component" value="Chromosome gsn.131"/>
</dbReference>
<dbReference type="STRING" id="331113.SNE_A14240"/>
<organism evidence="3 4">
    <name type="scientific">Simkania negevensis (strain ATCC VR-1471 / DSM 27360 / Z)</name>
    <dbReference type="NCBI Taxonomy" id="331113"/>
    <lineage>
        <taxon>Bacteria</taxon>
        <taxon>Pseudomonadati</taxon>
        <taxon>Chlamydiota</taxon>
        <taxon>Chlamydiia</taxon>
        <taxon>Parachlamydiales</taxon>
        <taxon>Simkaniaceae</taxon>
        <taxon>Simkania</taxon>
    </lineage>
</organism>
<keyword evidence="3" id="KW-0031">Aminopeptidase</keyword>
<protein>
    <submittedName>
        <fullName evidence="3">Thioesterase, menaquinone synthesis protein</fullName>
        <ecNumber evidence="3">3.4.11.5</ecNumber>
    </submittedName>
</protein>
<feature type="domain" description="AB hydrolase-1" evidence="2">
    <location>
        <begin position="20"/>
        <end position="215"/>
    </location>
</feature>
<sequence>MVNELISKDMITYIHGFLGGPEDWNPLIEQLPGPYQTLASPEEIEKPVTLVGYSMGGRLALDFATRHPKRVENLIILSANPGIDDPIKREARRLWDEEWCHLIKNQGFEAFLEKWYAQPLFTDLRKRSDFHQIFKRRMENDPDEVIATFRRLSPGVLPSCWKAIEKFLFPTLFLFGERDIKYHLIRNKLAKLGVKTDLISNSGHAIHLENPTECAHKIKEFLCQQASCKK</sequence>
<keyword evidence="3" id="KW-0645">Protease</keyword>
<accession>F8L8Z5</accession>